<evidence type="ECO:0000313" key="2">
    <source>
        <dbReference type="EMBL" id="SCE76707.1"/>
    </source>
</evidence>
<protein>
    <submittedName>
        <fullName evidence="2">Uncharacterized protein</fullName>
    </submittedName>
</protein>
<dbReference type="Proteomes" id="UP000198253">
    <property type="component" value="Chromosome I"/>
</dbReference>
<dbReference type="RefSeq" id="WP_088980382.1">
    <property type="nucleotide sequence ID" value="NZ_LT607413.1"/>
</dbReference>
<keyword evidence="1" id="KW-0812">Transmembrane</keyword>
<proteinExistence type="predicted"/>
<sequence length="142" mass="13792">MTVATTVGAVLALLVAVAAVLHLSRHRSAPDAVGRLLRLLAFAATVGTAVALVPFTVADSGAAAGYLLGVPVGAAVLPLVADLAGRAVGITTTVGALVMLLWGLLLGLGIGGWFLLPALLLGAAAVVGISSRGTAVAGDHGD</sequence>
<dbReference type="InParanoid" id="A0A1C4UYL8"/>
<dbReference type="EMBL" id="LT607413">
    <property type="protein sequence ID" value="SCE76707.1"/>
    <property type="molecule type" value="Genomic_DNA"/>
</dbReference>
<keyword evidence="3" id="KW-1185">Reference proteome</keyword>
<keyword evidence="1" id="KW-1133">Transmembrane helix</keyword>
<dbReference type="AlphaFoldDB" id="A0A1C4UYL8"/>
<keyword evidence="1" id="KW-0472">Membrane</keyword>
<name>A0A1C4UYL8_MICEC</name>
<feature type="transmembrane region" description="Helical" evidence="1">
    <location>
        <begin position="6"/>
        <end position="24"/>
    </location>
</feature>
<gene>
    <name evidence="2" type="ORF">GA0070618_0766</name>
</gene>
<accession>A0A1C4UYL8</accession>
<feature type="transmembrane region" description="Helical" evidence="1">
    <location>
        <begin position="36"/>
        <end position="57"/>
    </location>
</feature>
<organism evidence="2 3">
    <name type="scientific">Micromonospora echinospora</name>
    <name type="common">Micromonospora purpurea</name>
    <dbReference type="NCBI Taxonomy" id="1877"/>
    <lineage>
        <taxon>Bacteria</taxon>
        <taxon>Bacillati</taxon>
        <taxon>Actinomycetota</taxon>
        <taxon>Actinomycetes</taxon>
        <taxon>Micromonosporales</taxon>
        <taxon>Micromonosporaceae</taxon>
        <taxon>Micromonospora</taxon>
    </lineage>
</organism>
<feature type="transmembrane region" description="Helical" evidence="1">
    <location>
        <begin position="63"/>
        <end position="80"/>
    </location>
</feature>
<evidence type="ECO:0000256" key="1">
    <source>
        <dbReference type="SAM" id="Phobius"/>
    </source>
</evidence>
<reference evidence="3" key="1">
    <citation type="submission" date="2016-06" db="EMBL/GenBank/DDBJ databases">
        <authorList>
            <person name="Varghese N."/>
            <person name="Submissions Spin"/>
        </authorList>
    </citation>
    <scope>NUCLEOTIDE SEQUENCE [LARGE SCALE GENOMIC DNA]</scope>
    <source>
        <strain evidence="3">DSM 43816</strain>
    </source>
</reference>
<evidence type="ECO:0000313" key="3">
    <source>
        <dbReference type="Proteomes" id="UP000198253"/>
    </source>
</evidence>